<keyword evidence="5 13" id="KW-1133">Transmembrane helix</keyword>
<keyword evidence="7 11" id="KW-0406">Ion transport</keyword>
<keyword evidence="6" id="KW-0915">Sodium</keyword>
<feature type="region of interest" description="Disordered" evidence="12">
    <location>
        <begin position="1"/>
        <end position="21"/>
    </location>
</feature>
<accession>A0A9D4E7E5</accession>
<organism evidence="14 15">
    <name type="scientific">Dreissena polymorpha</name>
    <name type="common">Zebra mussel</name>
    <name type="synonym">Mytilus polymorpha</name>
    <dbReference type="NCBI Taxonomy" id="45954"/>
    <lineage>
        <taxon>Eukaryota</taxon>
        <taxon>Metazoa</taxon>
        <taxon>Spiralia</taxon>
        <taxon>Lophotrochozoa</taxon>
        <taxon>Mollusca</taxon>
        <taxon>Bivalvia</taxon>
        <taxon>Autobranchia</taxon>
        <taxon>Heteroconchia</taxon>
        <taxon>Euheterodonta</taxon>
        <taxon>Imparidentia</taxon>
        <taxon>Neoheterodontei</taxon>
        <taxon>Myida</taxon>
        <taxon>Dreissenoidea</taxon>
        <taxon>Dreissenidae</taxon>
        <taxon>Dreissena</taxon>
    </lineage>
</organism>
<comment type="similarity">
    <text evidence="11">Belongs to the amiloride-sensitive sodium channel (TC 1.A.6) family.</text>
</comment>
<evidence type="ECO:0000256" key="7">
    <source>
        <dbReference type="ARBA" id="ARBA00023065"/>
    </source>
</evidence>
<evidence type="ECO:0000256" key="10">
    <source>
        <dbReference type="ARBA" id="ARBA00023303"/>
    </source>
</evidence>
<evidence type="ECO:0000313" key="15">
    <source>
        <dbReference type="Proteomes" id="UP000828390"/>
    </source>
</evidence>
<evidence type="ECO:0000256" key="9">
    <source>
        <dbReference type="ARBA" id="ARBA00023201"/>
    </source>
</evidence>
<sequence>MSKRSGRMFPRTGSEASLDSTGKQKSFLRTFTRFAEKTSMVGIPYINRAKFWWAKLIWSIMLLGAISAMILHLWYLFDQWYAWPKQTSVELGFNTLAFPQVTICNTNKMKRHNLEGLNDSQGWLLKELVKDMDPKNLVSHQFDSNYEPDIRNRSSSRRKRFVDGYDKLNLTKYMYHGNYTNKFELTDDDDYNGKEDKLSLVADIFMWLYMNLTSHARKDLGHQISNMLIRCTFNGRKCNASMFELRQTWKYGNCWTISNKLFQANKSGPTGGKS</sequence>
<evidence type="ECO:0000256" key="3">
    <source>
        <dbReference type="ARBA" id="ARBA00022461"/>
    </source>
</evidence>
<keyword evidence="3 11" id="KW-0894">Sodium channel</keyword>
<proteinExistence type="inferred from homology"/>
<evidence type="ECO:0000256" key="8">
    <source>
        <dbReference type="ARBA" id="ARBA00023136"/>
    </source>
</evidence>
<reference evidence="14" key="2">
    <citation type="submission" date="2020-11" db="EMBL/GenBank/DDBJ databases">
        <authorList>
            <person name="McCartney M.A."/>
            <person name="Auch B."/>
            <person name="Kono T."/>
            <person name="Mallez S."/>
            <person name="Becker A."/>
            <person name="Gohl D.M."/>
            <person name="Silverstein K.A.T."/>
            <person name="Koren S."/>
            <person name="Bechman K.B."/>
            <person name="Herman A."/>
            <person name="Abrahante J.E."/>
            <person name="Garbe J."/>
        </authorList>
    </citation>
    <scope>NUCLEOTIDE SEQUENCE</scope>
    <source>
        <strain evidence="14">Duluth1</strain>
        <tissue evidence="14">Whole animal</tissue>
    </source>
</reference>
<comment type="caution">
    <text evidence="14">The sequence shown here is derived from an EMBL/GenBank/DDBJ whole genome shotgun (WGS) entry which is preliminary data.</text>
</comment>
<keyword evidence="4 11" id="KW-0812">Transmembrane</keyword>
<evidence type="ECO:0000256" key="11">
    <source>
        <dbReference type="RuleBase" id="RU000679"/>
    </source>
</evidence>
<dbReference type="AlphaFoldDB" id="A0A9D4E7E5"/>
<evidence type="ECO:0000256" key="2">
    <source>
        <dbReference type="ARBA" id="ARBA00022448"/>
    </source>
</evidence>
<evidence type="ECO:0000256" key="1">
    <source>
        <dbReference type="ARBA" id="ARBA00004141"/>
    </source>
</evidence>
<gene>
    <name evidence="14" type="ORF">DPMN_175022</name>
</gene>
<evidence type="ECO:0000256" key="12">
    <source>
        <dbReference type="SAM" id="MobiDB-lite"/>
    </source>
</evidence>
<reference evidence="14" key="1">
    <citation type="journal article" date="2019" name="bioRxiv">
        <title>The Genome of the Zebra Mussel, Dreissena polymorpha: A Resource for Invasive Species Research.</title>
        <authorList>
            <person name="McCartney M.A."/>
            <person name="Auch B."/>
            <person name="Kono T."/>
            <person name="Mallez S."/>
            <person name="Zhang Y."/>
            <person name="Obille A."/>
            <person name="Becker A."/>
            <person name="Abrahante J.E."/>
            <person name="Garbe J."/>
            <person name="Badalamenti J.P."/>
            <person name="Herman A."/>
            <person name="Mangelson H."/>
            <person name="Liachko I."/>
            <person name="Sullivan S."/>
            <person name="Sone E.D."/>
            <person name="Koren S."/>
            <person name="Silverstein K.A.T."/>
            <person name="Beckman K.B."/>
            <person name="Gohl D.M."/>
        </authorList>
    </citation>
    <scope>NUCLEOTIDE SEQUENCE</scope>
    <source>
        <strain evidence="14">Duluth1</strain>
        <tissue evidence="14">Whole animal</tissue>
    </source>
</reference>
<dbReference type="GO" id="GO:0015280">
    <property type="term" value="F:ligand-gated sodium channel activity"/>
    <property type="evidence" value="ECO:0007669"/>
    <property type="project" value="TreeGrafter"/>
</dbReference>
<name>A0A9D4E7E5_DREPO</name>
<keyword evidence="10 11" id="KW-0407">Ion channel</keyword>
<dbReference type="EMBL" id="JAIWYP010000009">
    <property type="protein sequence ID" value="KAH3773654.1"/>
    <property type="molecule type" value="Genomic_DNA"/>
</dbReference>
<evidence type="ECO:0000313" key="14">
    <source>
        <dbReference type="EMBL" id="KAH3773654.1"/>
    </source>
</evidence>
<keyword evidence="2 11" id="KW-0813">Transport</keyword>
<dbReference type="Proteomes" id="UP000828390">
    <property type="component" value="Unassembled WGS sequence"/>
</dbReference>
<dbReference type="PANTHER" id="PTHR11690:SF248">
    <property type="entry name" value="PICKPOCKET 17, ISOFORM A"/>
    <property type="match status" value="1"/>
</dbReference>
<dbReference type="GO" id="GO:0005886">
    <property type="term" value="C:plasma membrane"/>
    <property type="evidence" value="ECO:0007669"/>
    <property type="project" value="TreeGrafter"/>
</dbReference>
<evidence type="ECO:0000256" key="13">
    <source>
        <dbReference type="SAM" id="Phobius"/>
    </source>
</evidence>
<evidence type="ECO:0000256" key="5">
    <source>
        <dbReference type="ARBA" id="ARBA00022989"/>
    </source>
</evidence>
<evidence type="ECO:0000256" key="4">
    <source>
        <dbReference type="ARBA" id="ARBA00022692"/>
    </source>
</evidence>
<dbReference type="PANTHER" id="PTHR11690">
    <property type="entry name" value="AMILORIDE-SENSITIVE SODIUM CHANNEL-RELATED"/>
    <property type="match status" value="1"/>
</dbReference>
<dbReference type="Gene3D" id="2.60.470.10">
    <property type="entry name" value="Acid-sensing ion channels like domains"/>
    <property type="match status" value="1"/>
</dbReference>
<feature type="transmembrane region" description="Helical" evidence="13">
    <location>
        <begin position="56"/>
        <end position="77"/>
    </location>
</feature>
<keyword evidence="9 11" id="KW-0739">Sodium transport</keyword>
<comment type="subcellular location">
    <subcellularLocation>
        <location evidence="1">Membrane</location>
        <topology evidence="1">Multi-pass membrane protein</topology>
    </subcellularLocation>
</comment>
<evidence type="ECO:0000256" key="6">
    <source>
        <dbReference type="ARBA" id="ARBA00023053"/>
    </source>
</evidence>
<keyword evidence="8 13" id="KW-0472">Membrane</keyword>
<dbReference type="PRINTS" id="PR01078">
    <property type="entry name" value="AMINACHANNEL"/>
</dbReference>
<dbReference type="Pfam" id="PF00858">
    <property type="entry name" value="ASC"/>
    <property type="match status" value="1"/>
</dbReference>
<keyword evidence="15" id="KW-1185">Reference proteome</keyword>
<protein>
    <submittedName>
        <fullName evidence="14">Uncharacterized protein</fullName>
    </submittedName>
</protein>
<dbReference type="InterPro" id="IPR001873">
    <property type="entry name" value="ENaC"/>
</dbReference>